<dbReference type="GO" id="GO:0005840">
    <property type="term" value="C:ribosome"/>
    <property type="evidence" value="ECO:0007669"/>
    <property type="project" value="InterPro"/>
</dbReference>
<dbReference type="Proteomes" id="UP000179014">
    <property type="component" value="Unassembled WGS sequence"/>
</dbReference>
<comment type="similarity">
    <text evidence="1">Belongs to the bacterial ribosomal protein bS6 family.</text>
</comment>
<evidence type="ECO:0000313" key="6">
    <source>
        <dbReference type="Proteomes" id="UP000179014"/>
    </source>
</evidence>
<accession>A0A1F6BSS3</accession>
<evidence type="ECO:0000256" key="2">
    <source>
        <dbReference type="ARBA" id="ARBA00035294"/>
    </source>
</evidence>
<evidence type="ECO:0000256" key="1">
    <source>
        <dbReference type="ARBA" id="ARBA00009512"/>
    </source>
</evidence>
<protein>
    <recommendedName>
        <fullName evidence="2">Small ribosomal subunit protein bS6</fullName>
    </recommendedName>
    <alternativeName>
        <fullName evidence="3">30S ribosomal protein S6</fullName>
    </alternativeName>
</protein>
<dbReference type="InterPro" id="IPR035980">
    <property type="entry name" value="Ribosomal_bS6_sf"/>
</dbReference>
<dbReference type="EMBL" id="MFKN01000041">
    <property type="protein sequence ID" value="OGG39802.1"/>
    <property type="molecule type" value="Genomic_DNA"/>
</dbReference>
<feature type="region of interest" description="Disordered" evidence="4">
    <location>
        <begin position="1"/>
        <end position="24"/>
    </location>
</feature>
<dbReference type="Gene3D" id="3.30.70.60">
    <property type="match status" value="1"/>
</dbReference>
<evidence type="ECO:0000256" key="4">
    <source>
        <dbReference type="SAM" id="MobiDB-lite"/>
    </source>
</evidence>
<evidence type="ECO:0000256" key="3">
    <source>
        <dbReference type="ARBA" id="ARBA00035520"/>
    </source>
</evidence>
<comment type="caution">
    <text evidence="5">The sequence shown here is derived from an EMBL/GenBank/DDBJ whole genome shotgun (WGS) entry which is preliminary data.</text>
</comment>
<dbReference type="GO" id="GO:0019843">
    <property type="term" value="F:rRNA binding"/>
    <property type="evidence" value="ECO:0007669"/>
    <property type="project" value="InterPro"/>
</dbReference>
<dbReference type="InterPro" id="IPR014717">
    <property type="entry name" value="Transl_elong_EF1B/ribsomal_bS6"/>
</dbReference>
<proteinExistence type="inferred from homology"/>
<gene>
    <name evidence="5" type="ORF">A2118_03290</name>
</gene>
<organism evidence="5 6">
    <name type="scientific">Candidatus Kaiserbacteria bacterium GWA2_50_9</name>
    <dbReference type="NCBI Taxonomy" id="1798474"/>
    <lineage>
        <taxon>Bacteria</taxon>
        <taxon>Candidatus Kaiseribacteriota</taxon>
    </lineage>
</organism>
<evidence type="ECO:0000313" key="5">
    <source>
        <dbReference type="EMBL" id="OGG39802.1"/>
    </source>
</evidence>
<feature type="compositionally biased region" description="Basic and acidic residues" evidence="4">
    <location>
        <begin position="1"/>
        <end position="11"/>
    </location>
</feature>
<dbReference type="SUPFAM" id="SSF54995">
    <property type="entry name" value="Ribosomal protein S6"/>
    <property type="match status" value="1"/>
</dbReference>
<sequence length="162" mass="18461">MTNNQDEKMLDETDEGPGSEPRVYELGFHLDPELPTEEVKKAYQEIRKFIEEKSTVIAEGEPEKIQLAYTISRQETAGRRDFDSAYFSWVVYEATPLNHDEVLTSADADKRIIRFIDLLTTKDAARHSVEMHELAMKTPERTENTEAALNTELDAAIENVAV</sequence>
<dbReference type="AlphaFoldDB" id="A0A1F6BSS3"/>
<reference evidence="5 6" key="1">
    <citation type="journal article" date="2016" name="Nat. Commun.">
        <title>Thousands of microbial genomes shed light on interconnected biogeochemical processes in an aquifer system.</title>
        <authorList>
            <person name="Anantharaman K."/>
            <person name="Brown C.T."/>
            <person name="Hug L.A."/>
            <person name="Sharon I."/>
            <person name="Castelle C.J."/>
            <person name="Probst A.J."/>
            <person name="Thomas B.C."/>
            <person name="Singh A."/>
            <person name="Wilkins M.J."/>
            <person name="Karaoz U."/>
            <person name="Brodie E.L."/>
            <person name="Williams K.H."/>
            <person name="Hubbard S.S."/>
            <person name="Banfield J.F."/>
        </authorList>
    </citation>
    <scope>NUCLEOTIDE SEQUENCE [LARGE SCALE GENOMIC DNA]</scope>
</reference>
<dbReference type="GO" id="GO:0003735">
    <property type="term" value="F:structural constituent of ribosome"/>
    <property type="evidence" value="ECO:0007669"/>
    <property type="project" value="InterPro"/>
</dbReference>
<dbReference type="Pfam" id="PF01250">
    <property type="entry name" value="Ribosomal_S6"/>
    <property type="match status" value="1"/>
</dbReference>
<dbReference type="STRING" id="1798474.A2118_03290"/>
<name>A0A1F6BSS3_9BACT</name>
<dbReference type="InterPro" id="IPR000529">
    <property type="entry name" value="Ribosomal_bS6"/>
</dbReference>
<dbReference type="GO" id="GO:0006412">
    <property type="term" value="P:translation"/>
    <property type="evidence" value="ECO:0007669"/>
    <property type="project" value="InterPro"/>
</dbReference>